<protein>
    <submittedName>
        <fullName evidence="1">Uncharacterized protein</fullName>
    </submittedName>
</protein>
<dbReference type="RefSeq" id="WP_344884338.1">
    <property type="nucleotide sequence ID" value="NZ_BAABCJ010000005.1"/>
</dbReference>
<organism evidence="1 2">
    <name type="scientific">Zhihengliuella alba</name>
    <dbReference type="NCBI Taxonomy" id="547018"/>
    <lineage>
        <taxon>Bacteria</taxon>
        <taxon>Bacillati</taxon>
        <taxon>Actinomycetota</taxon>
        <taxon>Actinomycetes</taxon>
        <taxon>Micrococcales</taxon>
        <taxon>Micrococcaceae</taxon>
        <taxon>Zhihengliuella</taxon>
    </lineage>
</organism>
<name>A0ABP7DQN2_9MICC</name>
<proteinExistence type="predicted"/>
<keyword evidence="2" id="KW-1185">Reference proteome</keyword>
<gene>
    <name evidence="1" type="ORF">GCM10022377_22000</name>
</gene>
<evidence type="ECO:0000313" key="2">
    <source>
        <dbReference type="Proteomes" id="UP001501536"/>
    </source>
</evidence>
<dbReference type="EMBL" id="BAABCJ010000005">
    <property type="protein sequence ID" value="GAA3707770.1"/>
    <property type="molecule type" value="Genomic_DNA"/>
</dbReference>
<reference evidence="2" key="1">
    <citation type="journal article" date="2019" name="Int. J. Syst. Evol. Microbiol.">
        <title>The Global Catalogue of Microorganisms (GCM) 10K type strain sequencing project: providing services to taxonomists for standard genome sequencing and annotation.</title>
        <authorList>
            <consortium name="The Broad Institute Genomics Platform"/>
            <consortium name="The Broad Institute Genome Sequencing Center for Infectious Disease"/>
            <person name="Wu L."/>
            <person name="Ma J."/>
        </authorList>
    </citation>
    <scope>NUCLEOTIDE SEQUENCE [LARGE SCALE GENOMIC DNA]</scope>
    <source>
        <strain evidence="2">JCM 16961</strain>
    </source>
</reference>
<comment type="caution">
    <text evidence="1">The sequence shown here is derived from an EMBL/GenBank/DDBJ whole genome shotgun (WGS) entry which is preliminary data.</text>
</comment>
<dbReference type="Proteomes" id="UP001501536">
    <property type="component" value="Unassembled WGS sequence"/>
</dbReference>
<sequence>MENESFVTNSELWRRAQAEPEPDWRDLYGHVGLRGTAADTAAECARLHKAGEPLAELWRFGVLQALDSYLSARRRGGPVLARGVFAQEPPATGAAEIDAAYAALAEHLAEQDGWEPATWVNDPRRRVEHWYANTPVIFRAQADEQSPKAFRTRGIFITPEALWRA</sequence>
<evidence type="ECO:0000313" key="1">
    <source>
        <dbReference type="EMBL" id="GAA3707770.1"/>
    </source>
</evidence>
<accession>A0ABP7DQN2</accession>